<dbReference type="InterPro" id="IPR029032">
    <property type="entry name" value="AhpD-like"/>
</dbReference>
<proteinExistence type="predicted"/>
<dbReference type="SUPFAM" id="SSF69118">
    <property type="entry name" value="AhpD-like"/>
    <property type="match status" value="1"/>
</dbReference>
<organism evidence="3 4">
    <name type="scientific">Halolamina salifodinae</name>
    <dbReference type="NCBI Taxonomy" id="1202767"/>
    <lineage>
        <taxon>Archaea</taxon>
        <taxon>Methanobacteriati</taxon>
        <taxon>Methanobacteriota</taxon>
        <taxon>Stenosarchaea group</taxon>
        <taxon>Halobacteria</taxon>
        <taxon>Halobacteriales</taxon>
        <taxon>Haloferacaceae</taxon>
    </lineage>
</organism>
<accession>A0A8T4GUW0</accession>
<dbReference type="RefSeq" id="WP_209490959.1">
    <property type="nucleotide sequence ID" value="NZ_JAGGLC010000002.1"/>
</dbReference>
<evidence type="ECO:0000259" key="2">
    <source>
        <dbReference type="Pfam" id="PF02627"/>
    </source>
</evidence>
<dbReference type="Proteomes" id="UP000823736">
    <property type="component" value="Unassembled WGS sequence"/>
</dbReference>
<keyword evidence="4" id="KW-1185">Reference proteome</keyword>
<evidence type="ECO:0000313" key="3">
    <source>
        <dbReference type="EMBL" id="MBP1986669.1"/>
    </source>
</evidence>
<dbReference type="Gene3D" id="1.20.1290.10">
    <property type="entry name" value="AhpD-like"/>
    <property type="match status" value="1"/>
</dbReference>
<name>A0A8T4GUW0_9EURY</name>
<dbReference type="AlphaFoldDB" id="A0A8T4GUW0"/>
<dbReference type="Pfam" id="PF02627">
    <property type="entry name" value="CMD"/>
    <property type="match status" value="1"/>
</dbReference>
<sequence length="199" mass="21461">MARIPYLDPEDLPEEYRDLVISKLQGKPVNVYAAIGNNPEVLAGTRAFLSSLWESSGLEDRDRELVILLAAAENDCRYEWHQHVGIGGDAGVTKAEMAAIADGDFDSFDVDESDSDSSGSQNAERSGDGDDALLLWYATAVLDHDVDDDLHDEFVEAYDESTAVGVASLASGYTSLAGVLDALDVGLEEGEEFAGWDPR</sequence>
<evidence type="ECO:0000256" key="1">
    <source>
        <dbReference type="SAM" id="MobiDB-lite"/>
    </source>
</evidence>
<dbReference type="InterPro" id="IPR003779">
    <property type="entry name" value="CMD-like"/>
</dbReference>
<feature type="domain" description="Carboxymuconolactone decarboxylase-like" evidence="2">
    <location>
        <begin position="39"/>
        <end position="101"/>
    </location>
</feature>
<dbReference type="OrthoDB" id="343109at2157"/>
<feature type="region of interest" description="Disordered" evidence="1">
    <location>
        <begin position="107"/>
        <end position="127"/>
    </location>
</feature>
<comment type="caution">
    <text evidence="3">The sequence shown here is derived from an EMBL/GenBank/DDBJ whole genome shotgun (WGS) entry which is preliminary data.</text>
</comment>
<dbReference type="EMBL" id="JAGGLC010000002">
    <property type="protein sequence ID" value="MBP1986669.1"/>
    <property type="molecule type" value="Genomic_DNA"/>
</dbReference>
<protein>
    <submittedName>
        <fullName evidence="3">Alkylhydroperoxidase family enzyme</fullName>
    </submittedName>
</protein>
<gene>
    <name evidence="3" type="ORF">J2753_001163</name>
</gene>
<reference evidence="3" key="1">
    <citation type="submission" date="2021-03" db="EMBL/GenBank/DDBJ databases">
        <title>Genomic Encyclopedia of Type Strains, Phase IV (KMG-IV): sequencing the most valuable type-strain genomes for metagenomic binning, comparative biology and taxonomic classification.</title>
        <authorList>
            <person name="Goeker M."/>
        </authorList>
    </citation>
    <scope>NUCLEOTIDE SEQUENCE</scope>
    <source>
        <strain evidence="3">DSM 26232</strain>
    </source>
</reference>
<evidence type="ECO:0000313" key="4">
    <source>
        <dbReference type="Proteomes" id="UP000823736"/>
    </source>
</evidence>
<dbReference type="PANTHER" id="PTHR34846:SF11">
    <property type="entry name" value="4-CARBOXYMUCONOLACTONE DECARBOXYLASE FAMILY PROTEIN (AFU_ORTHOLOGUE AFUA_6G11590)"/>
    <property type="match status" value="1"/>
</dbReference>
<dbReference type="GO" id="GO:0051920">
    <property type="term" value="F:peroxiredoxin activity"/>
    <property type="evidence" value="ECO:0007669"/>
    <property type="project" value="InterPro"/>
</dbReference>
<dbReference type="PANTHER" id="PTHR34846">
    <property type="entry name" value="4-CARBOXYMUCONOLACTONE DECARBOXYLASE FAMILY PROTEIN (AFU_ORTHOLOGUE AFUA_6G11590)"/>
    <property type="match status" value="1"/>
</dbReference>